<proteinExistence type="predicted"/>
<dbReference type="Proteomes" id="UP000272400">
    <property type="component" value="Unassembled WGS sequence"/>
</dbReference>
<name>A0A3N1CQ81_9ACTN</name>
<protein>
    <submittedName>
        <fullName evidence="1">CoA transferase family III</fullName>
    </submittedName>
</protein>
<dbReference type="GO" id="GO:0016740">
    <property type="term" value="F:transferase activity"/>
    <property type="evidence" value="ECO:0007669"/>
    <property type="project" value="UniProtKB-KW"/>
</dbReference>
<accession>A0A3N1CQ81</accession>
<sequence length="496" mass="51771">MPWDTGKRLTERVVRPVVEMARDGSVPGFAPSGPCHTVIRRPEGGKTAQVKDTIEDQTAWLLGLAELPPVPVSFGGPTDLLPSVYDVGTVAAASVGAATAAAALLWELRGGPPALATVDRGHAELAFLSERVFKIAGRPLQLWAELSGDYRTRDGWVRLHCNFPTHEAAALRALDCPPEPDAVARACEALGAVEVEEAVLAAGGAAAALRDRAEWAAFPHGPLLSLNRTGDGPVVRPPAAERPLEGLRVLDLTRVIAGPVATRLLAAYGADVLHVGAPAVPEVPGLVLDMTFGKRVCRLDLKTPEGRALLRDLIADADVLVQGYRPGALAALGFGRDDLGALNPSLVTVDVQAYEPGTPWAGRRGFDSLVQFATGVSAESMRAARSETPGALPAQALDHATGYLGALTAMAGLVHRAASGGSWHGTVSLAGTARWLDGLGRTAVKPAGTPPDDVLAAMDSPHGVLTFVLPPGAAADFRPRWVTPPPGDALDPPKWR</sequence>
<dbReference type="Gene3D" id="3.40.50.10540">
    <property type="entry name" value="Crotonobetainyl-coa:carnitine coa-transferase, domain 1"/>
    <property type="match status" value="1"/>
</dbReference>
<dbReference type="Pfam" id="PF02515">
    <property type="entry name" value="CoA_transf_3"/>
    <property type="match status" value="1"/>
</dbReference>
<reference evidence="1 2" key="1">
    <citation type="submission" date="2018-11" db="EMBL/GenBank/DDBJ databases">
        <title>Sequencing the genomes of 1000 actinobacteria strains.</title>
        <authorList>
            <person name="Klenk H.-P."/>
        </authorList>
    </citation>
    <scope>NUCLEOTIDE SEQUENCE [LARGE SCALE GENOMIC DNA]</scope>
    <source>
        <strain evidence="1 2">DSM 44254</strain>
    </source>
</reference>
<dbReference type="InterPro" id="IPR023606">
    <property type="entry name" value="CoA-Trfase_III_dom_1_sf"/>
</dbReference>
<dbReference type="PANTHER" id="PTHR48228">
    <property type="entry name" value="SUCCINYL-COA--D-CITRAMALATE COA-TRANSFERASE"/>
    <property type="match status" value="1"/>
</dbReference>
<evidence type="ECO:0000313" key="2">
    <source>
        <dbReference type="Proteomes" id="UP000272400"/>
    </source>
</evidence>
<keyword evidence="2" id="KW-1185">Reference proteome</keyword>
<comment type="caution">
    <text evidence="1">The sequence shown here is derived from an EMBL/GenBank/DDBJ whole genome shotgun (WGS) entry which is preliminary data.</text>
</comment>
<dbReference type="PANTHER" id="PTHR48228:SF4">
    <property type="entry name" value="BLR3030 PROTEIN"/>
    <property type="match status" value="1"/>
</dbReference>
<dbReference type="AlphaFoldDB" id="A0A3N1CQ81"/>
<gene>
    <name evidence="1" type="ORF">EDD29_0955</name>
</gene>
<dbReference type="SUPFAM" id="SSF89796">
    <property type="entry name" value="CoA-transferase family III (CaiB/BaiF)"/>
    <property type="match status" value="2"/>
</dbReference>
<evidence type="ECO:0000313" key="1">
    <source>
        <dbReference type="EMBL" id="ROO83452.1"/>
    </source>
</evidence>
<dbReference type="InterPro" id="IPR003673">
    <property type="entry name" value="CoA-Trfase_fam_III"/>
</dbReference>
<dbReference type="InterPro" id="IPR050509">
    <property type="entry name" value="CoA-transferase_III"/>
</dbReference>
<dbReference type="EMBL" id="RJKE01000001">
    <property type="protein sequence ID" value="ROO83452.1"/>
    <property type="molecule type" value="Genomic_DNA"/>
</dbReference>
<keyword evidence="1" id="KW-0808">Transferase</keyword>
<organism evidence="1 2">
    <name type="scientific">Actinocorallia herbida</name>
    <dbReference type="NCBI Taxonomy" id="58109"/>
    <lineage>
        <taxon>Bacteria</taxon>
        <taxon>Bacillati</taxon>
        <taxon>Actinomycetota</taxon>
        <taxon>Actinomycetes</taxon>
        <taxon>Streptosporangiales</taxon>
        <taxon>Thermomonosporaceae</taxon>
        <taxon>Actinocorallia</taxon>
    </lineage>
</organism>